<keyword evidence="1" id="KW-1133">Transmembrane helix</keyword>
<proteinExistence type="predicted"/>
<feature type="transmembrane region" description="Helical" evidence="1">
    <location>
        <begin position="43"/>
        <end position="62"/>
    </location>
</feature>
<dbReference type="RefSeq" id="WP_097443124.1">
    <property type="nucleotide sequence ID" value="NZ_NBWU01000005.1"/>
</dbReference>
<name>A0A2A4G2I9_9FLAO</name>
<accession>A0A2A4G2I9</accession>
<organism evidence="2 3">
    <name type="scientific">Sediminicola luteus</name>
    <dbReference type="NCBI Taxonomy" id="319238"/>
    <lineage>
        <taxon>Bacteria</taxon>
        <taxon>Pseudomonadati</taxon>
        <taxon>Bacteroidota</taxon>
        <taxon>Flavobacteriia</taxon>
        <taxon>Flavobacteriales</taxon>
        <taxon>Flavobacteriaceae</taxon>
        <taxon>Sediminicola</taxon>
    </lineage>
</organism>
<sequence>MHKIVKIALIVLGVIGAILWTQLPDGDAPASEAVNNSAMNFMFVITYLLLGIAVLASLLFALKNLFSSPAKLKKALFSIGGFAVVALASYFVASGTDVDLAEMERLGNPTTEGTVKMIGGGLNLFFALVAIAVILMVIPGIKRVFNK</sequence>
<feature type="transmembrane region" description="Helical" evidence="1">
    <location>
        <begin position="113"/>
        <end position="138"/>
    </location>
</feature>
<feature type="transmembrane region" description="Helical" evidence="1">
    <location>
        <begin position="7"/>
        <end position="23"/>
    </location>
</feature>
<dbReference type="EMBL" id="NBWU01000005">
    <property type="protein sequence ID" value="PCE63189.1"/>
    <property type="molecule type" value="Genomic_DNA"/>
</dbReference>
<evidence type="ECO:0000313" key="2">
    <source>
        <dbReference type="EMBL" id="PCE63189.1"/>
    </source>
</evidence>
<feature type="transmembrane region" description="Helical" evidence="1">
    <location>
        <begin position="74"/>
        <end position="93"/>
    </location>
</feature>
<protein>
    <submittedName>
        <fullName evidence="2">Uncharacterized protein</fullName>
    </submittedName>
</protein>
<evidence type="ECO:0000256" key="1">
    <source>
        <dbReference type="SAM" id="Phobius"/>
    </source>
</evidence>
<keyword evidence="1" id="KW-0472">Membrane</keyword>
<comment type="caution">
    <text evidence="2">The sequence shown here is derived from an EMBL/GenBank/DDBJ whole genome shotgun (WGS) entry which is preliminary data.</text>
</comment>
<evidence type="ECO:0000313" key="3">
    <source>
        <dbReference type="Proteomes" id="UP000219559"/>
    </source>
</evidence>
<gene>
    <name evidence="2" type="ORF">B7P33_13240</name>
</gene>
<reference evidence="2 3" key="1">
    <citation type="submission" date="2017-04" db="EMBL/GenBank/DDBJ databases">
        <title>A new member of the family Flavobacteriaceae isolated from ascidians.</title>
        <authorList>
            <person name="Chen L."/>
        </authorList>
    </citation>
    <scope>NUCLEOTIDE SEQUENCE [LARGE SCALE GENOMIC DNA]</scope>
    <source>
        <strain evidence="2 3">HQA918</strain>
    </source>
</reference>
<keyword evidence="1" id="KW-0812">Transmembrane</keyword>
<dbReference type="Proteomes" id="UP000219559">
    <property type="component" value="Unassembled WGS sequence"/>
</dbReference>
<dbReference type="OrthoDB" id="1449378at2"/>
<keyword evidence="3" id="KW-1185">Reference proteome</keyword>
<dbReference type="AlphaFoldDB" id="A0A2A4G2I9"/>